<dbReference type="Gene3D" id="4.10.280.10">
    <property type="entry name" value="Helix-loop-helix DNA-binding domain"/>
    <property type="match status" value="1"/>
</dbReference>
<dbReference type="InterPro" id="IPR011598">
    <property type="entry name" value="bHLH_dom"/>
</dbReference>
<keyword evidence="1" id="KW-0175">Coiled coil</keyword>
<dbReference type="SUPFAM" id="SSF47459">
    <property type="entry name" value="HLH, helix-loop-helix DNA-binding domain"/>
    <property type="match status" value="1"/>
</dbReference>
<feature type="region of interest" description="Disordered" evidence="2">
    <location>
        <begin position="139"/>
        <end position="158"/>
    </location>
</feature>
<dbReference type="PROSITE" id="PS50888">
    <property type="entry name" value="BHLH"/>
    <property type="match status" value="1"/>
</dbReference>
<reference evidence="4" key="1">
    <citation type="submission" date="2021-01" db="EMBL/GenBank/DDBJ databases">
        <authorList>
            <person name="Corre E."/>
            <person name="Pelletier E."/>
            <person name="Niang G."/>
            <person name="Scheremetjew M."/>
            <person name="Finn R."/>
            <person name="Kale V."/>
            <person name="Holt S."/>
            <person name="Cochrane G."/>
            <person name="Meng A."/>
            <person name="Brown T."/>
            <person name="Cohen L."/>
        </authorList>
    </citation>
    <scope>NUCLEOTIDE SEQUENCE</scope>
    <source>
        <strain evidence="4">CCMP3278</strain>
    </source>
</reference>
<dbReference type="Pfam" id="PF00010">
    <property type="entry name" value="HLH"/>
    <property type="match status" value="1"/>
</dbReference>
<sequence>MMDNSTEHNGSVGVDGFFERKRELERRRRETLHTRLSELDSAVAPYRKRIPSRKWDKELILSDALQVISSLQDQLKEVTATLEEMRVEADELRGEKLELRNDKAYLREEVEAVRAENRKLRADNIALWQAIRNQSPDQGLASLAKSEPAKAEPFSKRVSKISERTEDAAIVEYDECSKENACDEDSDVEHSRDSDLEVSPCQDLFEEAGLKPDSGCVLSRHGTPVHRDHLILKDVDGNLPDESIFGDMYDDTFGADMHSNTGTFLSELAMRLVE</sequence>
<dbReference type="InterPro" id="IPR036638">
    <property type="entry name" value="HLH_DNA-bd_sf"/>
</dbReference>
<name>A0A7S0ZGC2_9RHOD</name>
<feature type="domain" description="BHLH" evidence="3">
    <location>
        <begin position="16"/>
        <end position="71"/>
    </location>
</feature>
<evidence type="ECO:0000259" key="3">
    <source>
        <dbReference type="PROSITE" id="PS50888"/>
    </source>
</evidence>
<evidence type="ECO:0000313" key="4">
    <source>
        <dbReference type="EMBL" id="CAD8820831.1"/>
    </source>
</evidence>
<proteinExistence type="predicted"/>
<evidence type="ECO:0000256" key="2">
    <source>
        <dbReference type="SAM" id="MobiDB-lite"/>
    </source>
</evidence>
<feature type="compositionally biased region" description="Basic and acidic residues" evidence="2">
    <location>
        <begin position="147"/>
        <end position="158"/>
    </location>
</feature>
<gene>
    <name evidence="4" type="ORF">TOLI1172_LOCUS5225</name>
</gene>
<feature type="coiled-coil region" evidence="1">
    <location>
        <begin position="61"/>
        <end position="123"/>
    </location>
</feature>
<accession>A0A7S0ZGC2</accession>
<protein>
    <recommendedName>
        <fullName evidence="3">BHLH domain-containing protein</fullName>
    </recommendedName>
</protein>
<evidence type="ECO:0000256" key="1">
    <source>
        <dbReference type="SAM" id="Coils"/>
    </source>
</evidence>
<dbReference type="AlphaFoldDB" id="A0A7S0ZGC2"/>
<organism evidence="4">
    <name type="scientific">Timspurckia oligopyrenoides</name>
    <dbReference type="NCBI Taxonomy" id="708627"/>
    <lineage>
        <taxon>Eukaryota</taxon>
        <taxon>Rhodophyta</taxon>
        <taxon>Bangiophyceae</taxon>
        <taxon>Porphyridiales</taxon>
        <taxon>Porphyridiaceae</taxon>
        <taxon>Timspurckia</taxon>
    </lineage>
</organism>
<dbReference type="Gene3D" id="1.20.5.340">
    <property type="match status" value="1"/>
</dbReference>
<dbReference type="GO" id="GO:0046983">
    <property type="term" value="F:protein dimerization activity"/>
    <property type="evidence" value="ECO:0007669"/>
    <property type="project" value="InterPro"/>
</dbReference>
<dbReference type="EMBL" id="HBFP01007274">
    <property type="protein sequence ID" value="CAD8820831.1"/>
    <property type="molecule type" value="Transcribed_RNA"/>
</dbReference>
<dbReference type="SMART" id="SM00353">
    <property type="entry name" value="HLH"/>
    <property type="match status" value="1"/>
</dbReference>